<accession>A0A382Q604</accession>
<dbReference type="Gene3D" id="2.60.40.10">
    <property type="entry name" value="Immunoglobulins"/>
    <property type="match status" value="1"/>
</dbReference>
<proteinExistence type="predicted"/>
<dbReference type="AlphaFoldDB" id="A0A382Q604"/>
<gene>
    <name evidence="1" type="ORF">METZ01_LOCUS333888</name>
</gene>
<dbReference type="InterPro" id="IPR013783">
    <property type="entry name" value="Ig-like_fold"/>
</dbReference>
<protein>
    <recommendedName>
        <fullName evidence="2">PKD domain-containing protein</fullName>
    </recommendedName>
</protein>
<reference evidence="1" key="1">
    <citation type="submission" date="2018-05" db="EMBL/GenBank/DDBJ databases">
        <authorList>
            <person name="Lanie J.A."/>
            <person name="Ng W.-L."/>
            <person name="Kazmierczak K.M."/>
            <person name="Andrzejewski T.M."/>
            <person name="Davidsen T.M."/>
            <person name="Wayne K.J."/>
            <person name="Tettelin H."/>
            <person name="Glass J.I."/>
            <person name="Rusch D."/>
            <person name="Podicherti R."/>
            <person name="Tsui H.-C.T."/>
            <person name="Winkler M.E."/>
        </authorList>
    </citation>
    <scope>NUCLEOTIDE SEQUENCE</scope>
</reference>
<sequence length="335" mass="34881">ATPVMGFAAYAASAGGSPITTWDDGDTIYFQNNTTNTSGAVIQYTWDWGDSESDNVISSDSAAGGVGGGRLSHTFTASTEQEQTRTVELTLDAHSTATPSEIPRDTSTAHKVYDEHTPSLTLNDNSGINEIGTSGHPVIFTNTTENTIGSYATYGIQYKYTFGDGNTQTINVGSGSAGDTGTSNLSHTYTLTNAQQNAGTDVDYTGKLEVLSSHSSSPFASSNFTVHVEPDMRASATGTAVTTSDGSSDNQYDIYDYTDIDGNNRALVTVTNAVSPTVSSPAASYTFNWADGSSNDTPTEDGSSAGTVGNAITHNYVGESAGNYNLNLSVSATPD</sequence>
<feature type="non-terminal residue" evidence="1">
    <location>
        <position position="1"/>
    </location>
</feature>
<evidence type="ECO:0000313" key="1">
    <source>
        <dbReference type="EMBL" id="SVC81034.1"/>
    </source>
</evidence>
<name>A0A382Q604_9ZZZZ</name>
<dbReference type="EMBL" id="UINC01112240">
    <property type="protein sequence ID" value="SVC81034.1"/>
    <property type="molecule type" value="Genomic_DNA"/>
</dbReference>
<feature type="non-terminal residue" evidence="1">
    <location>
        <position position="335"/>
    </location>
</feature>
<evidence type="ECO:0008006" key="2">
    <source>
        <dbReference type="Google" id="ProtNLM"/>
    </source>
</evidence>
<organism evidence="1">
    <name type="scientific">marine metagenome</name>
    <dbReference type="NCBI Taxonomy" id="408172"/>
    <lineage>
        <taxon>unclassified sequences</taxon>
        <taxon>metagenomes</taxon>
        <taxon>ecological metagenomes</taxon>
    </lineage>
</organism>